<proteinExistence type="predicted"/>
<keyword evidence="2" id="KW-1185">Reference proteome</keyword>
<sequence>MARRSLSPVNEEVSTSIDAQRRKWLVWVTLKELPNLSVSVVISWIFFHSVRLVGFESIVKRPRNRSNNKMLRFVNPGDGLCRFVQPPHRKMTDSTQYARTDGGFAKCRPRNCGEPFHENATPVDPPAKFDAE</sequence>
<dbReference type="Proteomes" id="UP000317648">
    <property type="component" value="Chromosome"/>
</dbReference>
<evidence type="ECO:0000313" key="2">
    <source>
        <dbReference type="Proteomes" id="UP000317648"/>
    </source>
</evidence>
<dbReference type="KEGG" id="lcre:Pla8534_40480"/>
<protein>
    <submittedName>
        <fullName evidence="1">Uncharacterized protein</fullName>
    </submittedName>
</protein>
<organism evidence="1 2">
    <name type="scientific">Lignipirellula cremea</name>
    <dbReference type="NCBI Taxonomy" id="2528010"/>
    <lineage>
        <taxon>Bacteria</taxon>
        <taxon>Pseudomonadati</taxon>
        <taxon>Planctomycetota</taxon>
        <taxon>Planctomycetia</taxon>
        <taxon>Pirellulales</taxon>
        <taxon>Pirellulaceae</taxon>
        <taxon>Lignipirellula</taxon>
    </lineage>
</organism>
<accession>A0A518DWM1</accession>
<reference evidence="1 2" key="1">
    <citation type="submission" date="2019-02" db="EMBL/GenBank/DDBJ databases">
        <title>Deep-cultivation of Planctomycetes and their phenomic and genomic characterization uncovers novel biology.</title>
        <authorList>
            <person name="Wiegand S."/>
            <person name="Jogler M."/>
            <person name="Boedeker C."/>
            <person name="Pinto D."/>
            <person name="Vollmers J."/>
            <person name="Rivas-Marin E."/>
            <person name="Kohn T."/>
            <person name="Peeters S.H."/>
            <person name="Heuer A."/>
            <person name="Rast P."/>
            <person name="Oberbeckmann S."/>
            <person name="Bunk B."/>
            <person name="Jeske O."/>
            <person name="Meyerdierks A."/>
            <person name="Storesund J.E."/>
            <person name="Kallscheuer N."/>
            <person name="Luecker S."/>
            <person name="Lage O.M."/>
            <person name="Pohl T."/>
            <person name="Merkel B.J."/>
            <person name="Hornburger P."/>
            <person name="Mueller R.-W."/>
            <person name="Bruemmer F."/>
            <person name="Labrenz M."/>
            <person name="Spormann A.M."/>
            <person name="Op den Camp H."/>
            <person name="Overmann J."/>
            <person name="Amann R."/>
            <person name="Jetten M.S.M."/>
            <person name="Mascher T."/>
            <person name="Medema M.H."/>
            <person name="Devos D.P."/>
            <person name="Kaster A.-K."/>
            <person name="Ovreas L."/>
            <person name="Rohde M."/>
            <person name="Galperin M.Y."/>
            <person name="Jogler C."/>
        </authorList>
    </citation>
    <scope>NUCLEOTIDE SEQUENCE [LARGE SCALE GENOMIC DNA]</scope>
    <source>
        <strain evidence="1 2">Pla85_3_4</strain>
    </source>
</reference>
<name>A0A518DWM1_9BACT</name>
<gene>
    <name evidence="1" type="ORF">Pla8534_40480</name>
</gene>
<evidence type="ECO:0000313" key="1">
    <source>
        <dbReference type="EMBL" id="QDU96229.1"/>
    </source>
</evidence>
<dbReference type="EMBL" id="CP036433">
    <property type="protein sequence ID" value="QDU96229.1"/>
    <property type="molecule type" value="Genomic_DNA"/>
</dbReference>
<dbReference type="AlphaFoldDB" id="A0A518DWM1"/>